<proteinExistence type="predicted"/>
<feature type="compositionally biased region" description="Basic and acidic residues" evidence="1">
    <location>
        <begin position="38"/>
        <end position="54"/>
    </location>
</feature>
<dbReference type="Proteomes" id="UP000641206">
    <property type="component" value="Unassembled WGS sequence"/>
</dbReference>
<dbReference type="NCBIfam" id="NF040601">
    <property type="entry name" value="TerS_not_xtmA"/>
    <property type="match status" value="1"/>
</dbReference>
<feature type="region of interest" description="Disordered" evidence="1">
    <location>
        <begin position="27"/>
        <end position="80"/>
    </location>
</feature>
<dbReference type="RefSeq" id="WP_188737835.1">
    <property type="nucleotide sequence ID" value="NZ_BMLW01000018.1"/>
</dbReference>
<dbReference type="EMBL" id="BMLW01000018">
    <property type="protein sequence ID" value="GGP16263.1"/>
    <property type="molecule type" value="Genomic_DNA"/>
</dbReference>
<sequence>MNWDEIRKEYENSKITLKDLAAKHNVKLGTLKSRKSREKWSRGATKKDATEAKRMQPKKGAPKGNKNAVGNRGNPNPIPKFAKRNTSAVTHGLFAKYIHPEQQEIIDSMQDMTIADQIWMQIEIKFSAIIRLQKIMRVEDEHDHLREISGESKKSFQGDSTTYKVIYAHERFESYINAQSRAMAEYRNLVKQFLDITDEFDERRLRLDAMQSNIDRNKAETKKIAKEDEGNDPPVINIIDAWGNGDG</sequence>
<comment type="caution">
    <text evidence="2">The sequence shown here is derived from an EMBL/GenBank/DDBJ whole genome shotgun (WGS) entry which is preliminary data.</text>
</comment>
<evidence type="ECO:0000313" key="3">
    <source>
        <dbReference type="Proteomes" id="UP000641206"/>
    </source>
</evidence>
<gene>
    <name evidence="2" type="primary">yqaS</name>
    <name evidence="2" type="ORF">GCM10011346_47540</name>
</gene>
<protein>
    <recommendedName>
        <fullName evidence="4">Terminase</fullName>
    </recommendedName>
</protein>
<name>A0ABQ2P1Z9_9BACI</name>
<evidence type="ECO:0000313" key="2">
    <source>
        <dbReference type="EMBL" id="GGP16263.1"/>
    </source>
</evidence>
<evidence type="ECO:0008006" key="4">
    <source>
        <dbReference type="Google" id="ProtNLM"/>
    </source>
</evidence>
<keyword evidence="3" id="KW-1185">Reference proteome</keyword>
<reference evidence="3" key="1">
    <citation type="journal article" date="2019" name="Int. J. Syst. Evol. Microbiol.">
        <title>The Global Catalogue of Microorganisms (GCM) 10K type strain sequencing project: providing services to taxonomists for standard genome sequencing and annotation.</title>
        <authorList>
            <consortium name="The Broad Institute Genomics Platform"/>
            <consortium name="The Broad Institute Genome Sequencing Center for Infectious Disease"/>
            <person name="Wu L."/>
            <person name="Ma J."/>
        </authorList>
    </citation>
    <scope>NUCLEOTIDE SEQUENCE [LARGE SCALE GENOMIC DNA]</scope>
    <source>
        <strain evidence="3">CGMCC 1.7693</strain>
    </source>
</reference>
<evidence type="ECO:0000256" key="1">
    <source>
        <dbReference type="SAM" id="MobiDB-lite"/>
    </source>
</evidence>
<accession>A0ABQ2P1Z9</accession>
<organism evidence="2 3">
    <name type="scientific">Oceanobacillus neutriphilus</name>
    <dbReference type="NCBI Taxonomy" id="531815"/>
    <lineage>
        <taxon>Bacteria</taxon>
        <taxon>Bacillati</taxon>
        <taxon>Bacillota</taxon>
        <taxon>Bacilli</taxon>
        <taxon>Bacillales</taxon>
        <taxon>Bacillaceae</taxon>
        <taxon>Oceanobacillus</taxon>
    </lineage>
</organism>